<proteinExistence type="predicted"/>
<comment type="caution">
    <text evidence="2">The sequence shown here is derived from an EMBL/GenBank/DDBJ whole genome shotgun (WGS) entry which is preliminary data.</text>
</comment>
<evidence type="ECO:0000313" key="2">
    <source>
        <dbReference type="EMBL" id="KAJ1152795.1"/>
    </source>
</evidence>
<accession>A0AAV7RPK7</accession>
<feature type="region of interest" description="Disordered" evidence="1">
    <location>
        <begin position="28"/>
        <end position="52"/>
    </location>
</feature>
<organism evidence="2 3">
    <name type="scientific">Pleurodeles waltl</name>
    <name type="common">Iberian ribbed newt</name>
    <dbReference type="NCBI Taxonomy" id="8319"/>
    <lineage>
        <taxon>Eukaryota</taxon>
        <taxon>Metazoa</taxon>
        <taxon>Chordata</taxon>
        <taxon>Craniata</taxon>
        <taxon>Vertebrata</taxon>
        <taxon>Euteleostomi</taxon>
        <taxon>Amphibia</taxon>
        <taxon>Batrachia</taxon>
        <taxon>Caudata</taxon>
        <taxon>Salamandroidea</taxon>
        <taxon>Salamandridae</taxon>
        <taxon>Pleurodelinae</taxon>
        <taxon>Pleurodeles</taxon>
    </lineage>
</organism>
<gene>
    <name evidence="2" type="ORF">NDU88_005570</name>
</gene>
<dbReference type="Proteomes" id="UP001066276">
    <property type="component" value="Chromosome 5"/>
</dbReference>
<sequence length="135" mass="14353">MCVVFLTPFGAVNVPDVRTTYGEVGEPQKQCLQSQQGRVSTGGRKAAEESGSLVKGVKAGKRIVETTRDDESVVKWQMLGEAASTSRKVPGGHQKKIGGLPGLNLEENTVLSGGRGPSATKKAAWGQRQTKTHHL</sequence>
<evidence type="ECO:0000256" key="1">
    <source>
        <dbReference type="SAM" id="MobiDB-lite"/>
    </source>
</evidence>
<keyword evidence="3" id="KW-1185">Reference proteome</keyword>
<evidence type="ECO:0000313" key="3">
    <source>
        <dbReference type="Proteomes" id="UP001066276"/>
    </source>
</evidence>
<protein>
    <submittedName>
        <fullName evidence="2">Uncharacterized protein</fullName>
    </submittedName>
</protein>
<feature type="region of interest" description="Disordered" evidence="1">
    <location>
        <begin position="82"/>
        <end position="135"/>
    </location>
</feature>
<dbReference type="EMBL" id="JANPWB010000009">
    <property type="protein sequence ID" value="KAJ1152795.1"/>
    <property type="molecule type" value="Genomic_DNA"/>
</dbReference>
<dbReference type="AlphaFoldDB" id="A0AAV7RPK7"/>
<feature type="compositionally biased region" description="Polar residues" evidence="1">
    <location>
        <begin position="30"/>
        <end position="39"/>
    </location>
</feature>
<name>A0AAV7RPK7_PLEWA</name>
<reference evidence="2" key="1">
    <citation type="journal article" date="2022" name="bioRxiv">
        <title>Sequencing and chromosome-scale assembly of the giantPleurodeles waltlgenome.</title>
        <authorList>
            <person name="Brown T."/>
            <person name="Elewa A."/>
            <person name="Iarovenko S."/>
            <person name="Subramanian E."/>
            <person name="Araus A.J."/>
            <person name="Petzold A."/>
            <person name="Susuki M."/>
            <person name="Suzuki K.-i.T."/>
            <person name="Hayashi T."/>
            <person name="Toyoda A."/>
            <person name="Oliveira C."/>
            <person name="Osipova E."/>
            <person name="Leigh N.D."/>
            <person name="Simon A."/>
            <person name="Yun M.H."/>
        </authorList>
    </citation>
    <scope>NUCLEOTIDE SEQUENCE</scope>
    <source>
        <strain evidence="2">20211129_DDA</strain>
        <tissue evidence="2">Liver</tissue>
    </source>
</reference>